<evidence type="ECO:0000256" key="2">
    <source>
        <dbReference type="ARBA" id="ARBA00022679"/>
    </source>
</evidence>
<evidence type="ECO:0000313" key="4">
    <source>
        <dbReference type="EMBL" id="TGO04297.1"/>
    </source>
</evidence>
<reference evidence="4 5" key="1">
    <citation type="submission" date="2018-11" db="EMBL/GenBank/DDBJ databases">
        <title>Complete genome sequencing of the Actinobacteria Serinibacter sp. K3-2.</title>
        <authorList>
            <person name="Rakitin A.L."/>
            <person name="Beletsky A.V."/>
            <person name="Mardanov A.V."/>
            <person name="Ravin N.V."/>
            <person name="Gromova A.S."/>
            <person name="Filippova S.N."/>
            <person name="Gal'Chenko V.F."/>
        </authorList>
    </citation>
    <scope>NUCLEOTIDE SEQUENCE [LARGE SCALE GENOMIC DNA]</scope>
    <source>
        <strain evidence="4 5">K3-2</strain>
    </source>
</reference>
<accession>A0A4Z1E3D3</accession>
<dbReference type="AlphaFoldDB" id="A0A4Z1E3D3"/>
<dbReference type="NCBIfam" id="TIGR00095">
    <property type="entry name" value="16S rRNA (guanine(966)-N(2))-methyltransferase RsmD"/>
    <property type="match status" value="1"/>
</dbReference>
<dbReference type="RefSeq" id="WP_135849919.1">
    <property type="nucleotide sequence ID" value="NZ_RHPJ01000003.1"/>
</dbReference>
<dbReference type="GO" id="GO:0031167">
    <property type="term" value="P:rRNA methylation"/>
    <property type="evidence" value="ECO:0007669"/>
    <property type="project" value="InterPro"/>
</dbReference>
<dbReference type="InterPro" id="IPR004398">
    <property type="entry name" value="RNA_MeTrfase_RsmD"/>
</dbReference>
<dbReference type="PANTHER" id="PTHR43542:SF1">
    <property type="entry name" value="METHYLTRANSFERASE"/>
    <property type="match status" value="1"/>
</dbReference>
<feature type="region of interest" description="Disordered" evidence="3">
    <location>
        <begin position="187"/>
        <end position="217"/>
    </location>
</feature>
<evidence type="ECO:0000256" key="1">
    <source>
        <dbReference type="ARBA" id="ARBA00022603"/>
    </source>
</evidence>
<feature type="compositionally biased region" description="Low complexity" evidence="3">
    <location>
        <begin position="187"/>
        <end position="208"/>
    </location>
</feature>
<dbReference type="SUPFAM" id="SSF53335">
    <property type="entry name" value="S-adenosyl-L-methionine-dependent methyltransferases"/>
    <property type="match status" value="1"/>
</dbReference>
<dbReference type="PIRSF" id="PIRSF004553">
    <property type="entry name" value="CHP00095"/>
    <property type="match status" value="1"/>
</dbReference>
<sequence>MARIIAGTHGGRTVAVPAKGTRPTTDRVREALFARLDHDDLVDGVEVLDLYAGSGALGLEAASRGASRVVLVEAARQAAQVCRDNVTSLGLSRVVEVVPRRVEAYLASAPSRSGGFGLVFVDPPYEMGEDELARVLDALVAHLDEDDAVVVVERSTRSPAPTLPPALELWQTRTYGETALHLLHPATEPASDPATDPTAEPTPDGAADVPAHDHPQA</sequence>
<dbReference type="CDD" id="cd02440">
    <property type="entry name" value="AdoMet_MTases"/>
    <property type="match status" value="1"/>
</dbReference>
<evidence type="ECO:0000313" key="5">
    <source>
        <dbReference type="Proteomes" id="UP000297318"/>
    </source>
</evidence>
<protein>
    <submittedName>
        <fullName evidence="4">16S rRNA (Guanine(966)-N(2))-methyltransferase</fullName>
    </submittedName>
</protein>
<dbReference type="Pfam" id="PF03602">
    <property type="entry name" value="Cons_hypoth95"/>
    <property type="match status" value="1"/>
</dbReference>
<gene>
    <name evidence="4" type="ORF">SERN_1890</name>
</gene>
<proteinExistence type="predicted"/>
<dbReference type="OrthoDB" id="9803017at2"/>
<keyword evidence="5" id="KW-1185">Reference proteome</keyword>
<keyword evidence="2 4" id="KW-0808">Transferase</keyword>
<comment type="caution">
    <text evidence="4">The sequence shown here is derived from an EMBL/GenBank/DDBJ whole genome shotgun (WGS) entry which is preliminary data.</text>
</comment>
<dbReference type="PANTHER" id="PTHR43542">
    <property type="entry name" value="METHYLTRANSFERASE"/>
    <property type="match status" value="1"/>
</dbReference>
<dbReference type="InterPro" id="IPR029063">
    <property type="entry name" value="SAM-dependent_MTases_sf"/>
</dbReference>
<organism evidence="4 5">
    <name type="scientific">Serinibacter arcticus</name>
    <dbReference type="NCBI Taxonomy" id="1655435"/>
    <lineage>
        <taxon>Bacteria</taxon>
        <taxon>Bacillati</taxon>
        <taxon>Actinomycetota</taxon>
        <taxon>Actinomycetes</taxon>
        <taxon>Micrococcales</taxon>
        <taxon>Beutenbergiaceae</taxon>
        <taxon>Serinibacter</taxon>
    </lineage>
</organism>
<dbReference type="EMBL" id="RHPJ01000003">
    <property type="protein sequence ID" value="TGO04297.1"/>
    <property type="molecule type" value="Genomic_DNA"/>
</dbReference>
<dbReference type="Gene3D" id="3.40.50.150">
    <property type="entry name" value="Vaccinia Virus protein VP39"/>
    <property type="match status" value="1"/>
</dbReference>
<dbReference type="GO" id="GO:0008168">
    <property type="term" value="F:methyltransferase activity"/>
    <property type="evidence" value="ECO:0007669"/>
    <property type="project" value="UniProtKB-KW"/>
</dbReference>
<keyword evidence="1 4" id="KW-0489">Methyltransferase</keyword>
<name>A0A4Z1E3D3_9MICO</name>
<dbReference type="Proteomes" id="UP000297318">
    <property type="component" value="Unassembled WGS sequence"/>
</dbReference>
<evidence type="ECO:0000256" key="3">
    <source>
        <dbReference type="SAM" id="MobiDB-lite"/>
    </source>
</evidence>